<dbReference type="SMART" id="SM01017">
    <property type="entry name" value="Arrestin_C"/>
    <property type="match status" value="1"/>
</dbReference>
<dbReference type="GO" id="GO:0005737">
    <property type="term" value="C:cytoplasm"/>
    <property type="evidence" value="ECO:0007669"/>
    <property type="project" value="TreeGrafter"/>
</dbReference>
<gene>
    <name evidence="5" type="primary">ARRDC3_0</name>
    <name evidence="5" type="ORF">Bhyg_15183</name>
</gene>
<dbReference type="InterPro" id="IPR011021">
    <property type="entry name" value="Arrestin-like_N"/>
</dbReference>
<dbReference type="InterPro" id="IPR014752">
    <property type="entry name" value="Arrestin-like_C"/>
</dbReference>
<comment type="caution">
    <text evidence="5">The sequence shown here is derived from an EMBL/GenBank/DDBJ whole genome shotgun (WGS) entry which is preliminary data.</text>
</comment>
<proteinExistence type="inferred from homology"/>
<protein>
    <submittedName>
        <fullName evidence="5">Arrestin domain-containing protein 3</fullName>
    </submittedName>
</protein>
<dbReference type="Pfam" id="PF02752">
    <property type="entry name" value="Arrestin_C"/>
    <property type="match status" value="1"/>
</dbReference>
<dbReference type="InterPro" id="IPR011022">
    <property type="entry name" value="Arrestin_C-like"/>
</dbReference>
<dbReference type="PANTHER" id="PTHR11188:SF17">
    <property type="entry name" value="FI21816P1"/>
    <property type="match status" value="1"/>
</dbReference>
<dbReference type="AlphaFoldDB" id="A0A9Q0MUD4"/>
<reference evidence="5" key="1">
    <citation type="submission" date="2022-07" db="EMBL/GenBank/DDBJ databases">
        <authorList>
            <person name="Trinca V."/>
            <person name="Uliana J.V.C."/>
            <person name="Torres T.T."/>
            <person name="Ward R.J."/>
            <person name="Monesi N."/>
        </authorList>
    </citation>
    <scope>NUCLEOTIDE SEQUENCE</scope>
    <source>
        <strain evidence="5">HSMRA1968</strain>
        <tissue evidence="5">Whole embryos</tissue>
    </source>
</reference>
<dbReference type="Gene3D" id="2.60.40.640">
    <property type="match status" value="2"/>
</dbReference>
<evidence type="ECO:0000313" key="5">
    <source>
        <dbReference type="EMBL" id="KAJ6636592.1"/>
    </source>
</evidence>
<dbReference type="Pfam" id="PF00339">
    <property type="entry name" value="Arrestin_N"/>
    <property type="match status" value="1"/>
</dbReference>
<dbReference type="Proteomes" id="UP001151699">
    <property type="component" value="Chromosome C"/>
</dbReference>
<dbReference type="InterPro" id="IPR014756">
    <property type="entry name" value="Ig_E-set"/>
</dbReference>
<dbReference type="SUPFAM" id="SSF81296">
    <property type="entry name" value="E set domains"/>
    <property type="match status" value="2"/>
</dbReference>
<feature type="region of interest" description="Disordered" evidence="3">
    <location>
        <begin position="287"/>
        <end position="321"/>
    </location>
</feature>
<evidence type="ECO:0000256" key="3">
    <source>
        <dbReference type="SAM" id="MobiDB-lite"/>
    </source>
</evidence>
<dbReference type="OrthoDB" id="2333384at2759"/>
<evidence type="ECO:0000256" key="1">
    <source>
        <dbReference type="ARBA" id="ARBA00005298"/>
    </source>
</evidence>
<keyword evidence="2" id="KW-0716">Sensory transduction</keyword>
<evidence type="ECO:0000259" key="4">
    <source>
        <dbReference type="SMART" id="SM01017"/>
    </source>
</evidence>
<organism evidence="5 6">
    <name type="scientific">Pseudolycoriella hygida</name>
    <dbReference type="NCBI Taxonomy" id="35572"/>
    <lineage>
        <taxon>Eukaryota</taxon>
        <taxon>Metazoa</taxon>
        <taxon>Ecdysozoa</taxon>
        <taxon>Arthropoda</taxon>
        <taxon>Hexapoda</taxon>
        <taxon>Insecta</taxon>
        <taxon>Pterygota</taxon>
        <taxon>Neoptera</taxon>
        <taxon>Endopterygota</taxon>
        <taxon>Diptera</taxon>
        <taxon>Nematocera</taxon>
        <taxon>Sciaroidea</taxon>
        <taxon>Sciaridae</taxon>
        <taxon>Pseudolycoriella</taxon>
    </lineage>
</organism>
<comment type="similarity">
    <text evidence="1">Belongs to the arrestin family.</text>
</comment>
<keyword evidence="6" id="KW-1185">Reference proteome</keyword>
<sequence length="335" mass="37093">MLPYVPSIEDGKLKGEVVVQPGEYIYTFSCALPVDLPTSVEGDTGHIRYCVIVNLDRPMWPDQEFEECFTVLKPVNLNDNIALRYPLVKEARKTFFICCLLCCCETSPVFITARIPVSGYTPGQTIELSININNKSDQKFEEFVVLIVKHIQYHTYANSSRTTFDTIELEEQRCLGCNTNQSQSRTVNITVPPVPPTDESTSNIVKVSYLLRIKGCADCCREDPVLDLPITIGTYPILLSNVLGQTTTITQQPTSLAPYSSNGYAAPNTHPSAVPTDSFQTIPSAPTFSSDEGIDPPTYEEATSKAQSGDINGKVFKPSYPVYRRTPSYSTDTIN</sequence>
<dbReference type="GO" id="GO:0015031">
    <property type="term" value="P:protein transport"/>
    <property type="evidence" value="ECO:0007669"/>
    <property type="project" value="TreeGrafter"/>
</dbReference>
<evidence type="ECO:0000313" key="6">
    <source>
        <dbReference type="Proteomes" id="UP001151699"/>
    </source>
</evidence>
<feature type="domain" description="Arrestin C-terminal-like" evidence="4">
    <location>
        <begin position="105"/>
        <end position="237"/>
    </location>
</feature>
<dbReference type="PANTHER" id="PTHR11188">
    <property type="entry name" value="ARRESTIN DOMAIN CONTAINING PROTEIN"/>
    <property type="match status" value="1"/>
</dbReference>
<name>A0A9Q0MUD4_9DIPT</name>
<accession>A0A9Q0MUD4</accession>
<dbReference type="EMBL" id="WJQU01000004">
    <property type="protein sequence ID" value="KAJ6636592.1"/>
    <property type="molecule type" value="Genomic_DNA"/>
</dbReference>
<evidence type="ECO:0000256" key="2">
    <source>
        <dbReference type="ARBA" id="ARBA00022606"/>
    </source>
</evidence>
<dbReference type="InterPro" id="IPR050357">
    <property type="entry name" value="Arrestin_domain-protein"/>
</dbReference>